<protein>
    <submittedName>
        <fullName evidence="2">NADH dehydrogenase subunit 6</fullName>
    </submittedName>
</protein>
<gene>
    <name evidence="2" type="primary">nad6</name>
</gene>
<geneLocation type="mitochondrion" evidence="2"/>
<evidence type="ECO:0000256" key="1">
    <source>
        <dbReference type="SAM" id="Phobius"/>
    </source>
</evidence>
<organism evidence="2">
    <name type="scientific">Hyalella kochi</name>
    <dbReference type="NCBI Taxonomy" id="2759778"/>
    <lineage>
        <taxon>Eukaryota</taxon>
        <taxon>Metazoa</taxon>
        <taxon>Ecdysozoa</taxon>
        <taxon>Arthropoda</taxon>
        <taxon>Crustacea</taxon>
        <taxon>Multicrustacea</taxon>
        <taxon>Malacostraca</taxon>
        <taxon>Eumalacostraca</taxon>
        <taxon>Peracarida</taxon>
        <taxon>Amphipoda</taxon>
        <taxon>Senticaudata</taxon>
        <taxon>Talitrida</taxon>
        <taxon>Talitroidea</taxon>
        <taxon>Hyalellidae</taxon>
        <taxon>Hyalella</taxon>
    </lineage>
</organism>
<reference evidence="2" key="1">
    <citation type="submission" date="2020-06" db="EMBL/GenBank/DDBJ databases">
        <title>Phylogenomics of the Hyalella amphipod species-flock in the Andean Altiplano.</title>
        <authorList>
            <person name="Zapelloni F."/>
            <person name="Jurado-Rivera J.A."/>
            <person name="Pons J."/>
            <person name="Jaume D."/>
            <person name="Juan C."/>
        </authorList>
    </citation>
    <scope>NUCLEOTIDE SEQUENCE</scope>
</reference>
<evidence type="ECO:0000313" key="2">
    <source>
        <dbReference type="EMBL" id="QQQ88682.1"/>
    </source>
</evidence>
<feature type="transmembrane region" description="Helical" evidence="1">
    <location>
        <begin position="12"/>
        <end position="36"/>
    </location>
</feature>
<dbReference type="EMBL" id="MT672029">
    <property type="protein sequence ID" value="QQQ88682.1"/>
    <property type="molecule type" value="Genomic_DNA"/>
</dbReference>
<name>A0A7T8ZSN7_9CRUS</name>
<sequence length="161" mass="18374">MLFMSLNLSFISAYMFTMVSSPLGLGIIVIIFSFFISMSMSLLCVTSWFSLLLFMLFLSGMMIIFVYICSLASNENYFYSISVGYLMLLFSLLLLIYPDTNKLMTISSMNYTEMDSAVLMYKVYSFNTYMFAVVLIIYLLITLLAVVKLSVISESPLRSKK</sequence>
<feature type="transmembrane region" description="Helical" evidence="1">
    <location>
        <begin position="48"/>
        <end position="70"/>
    </location>
</feature>
<dbReference type="AlphaFoldDB" id="A0A7T8ZSN7"/>
<accession>A0A7T8ZSN7</accession>
<feature type="transmembrane region" description="Helical" evidence="1">
    <location>
        <begin position="77"/>
        <end position="97"/>
    </location>
</feature>
<keyword evidence="1" id="KW-1133">Transmembrane helix</keyword>
<keyword evidence="1" id="KW-0472">Membrane</keyword>
<proteinExistence type="predicted"/>
<feature type="transmembrane region" description="Helical" evidence="1">
    <location>
        <begin position="129"/>
        <end position="151"/>
    </location>
</feature>
<keyword evidence="2" id="KW-0496">Mitochondrion</keyword>
<keyword evidence="1" id="KW-0812">Transmembrane</keyword>